<dbReference type="Pfam" id="PF02823">
    <property type="entry name" value="ATP-synt_DE_N"/>
    <property type="match status" value="1"/>
</dbReference>
<proteinExistence type="inferred from homology"/>
<dbReference type="NCBIfam" id="TIGR01216">
    <property type="entry name" value="ATP_synt_epsi"/>
    <property type="match status" value="1"/>
</dbReference>
<evidence type="ECO:0000256" key="10">
    <source>
        <dbReference type="HAMAP-Rule" id="MF_00530"/>
    </source>
</evidence>
<dbReference type="PANTHER" id="PTHR13822">
    <property type="entry name" value="ATP SYNTHASE DELTA/EPSILON CHAIN"/>
    <property type="match status" value="1"/>
</dbReference>
<dbReference type="GO" id="GO:0045259">
    <property type="term" value="C:proton-transporting ATP synthase complex"/>
    <property type="evidence" value="ECO:0007669"/>
    <property type="project" value="UniProtKB-KW"/>
</dbReference>
<organism evidence="14 15">
    <name type="scientific">Microbaculum marinisediminis</name>
    <dbReference type="NCBI Taxonomy" id="2931392"/>
    <lineage>
        <taxon>Bacteria</taxon>
        <taxon>Pseudomonadati</taxon>
        <taxon>Pseudomonadota</taxon>
        <taxon>Alphaproteobacteria</taxon>
        <taxon>Hyphomicrobiales</taxon>
        <taxon>Tepidamorphaceae</taxon>
        <taxon>Microbaculum</taxon>
    </lineage>
</organism>
<evidence type="ECO:0000256" key="3">
    <source>
        <dbReference type="ARBA" id="ARBA00005712"/>
    </source>
</evidence>
<keyword evidence="5 10" id="KW-0375">Hydrogen ion transport</keyword>
<evidence type="ECO:0000256" key="6">
    <source>
        <dbReference type="ARBA" id="ARBA00023065"/>
    </source>
</evidence>
<keyword evidence="8 10" id="KW-0139">CF(1)</keyword>
<protein>
    <recommendedName>
        <fullName evidence="10">ATP synthase epsilon chain</fullName>
    </recommendedName>
    <alternativeName>
        <fullName evidence="10">ATP synthase F1 sector epsilon subunit</fullName>
    </alternativeName>
    <alternativeName>
        <fullName evidence="10">F-ATPase epsilon subunit</fullName>
    </alternativeName>
</protein>
<dbReference type="PANTHER" id="PTHR13822:SF10">
    <property type="entry name" value="ATP SYNTHASE EPSILON CHAIN, CHLOROPLASTIC"/>
    <property type="match status" value="1"/>
</dbReference>
<comment type="caution">
    <text evidence="14">The sequence shown here is derived from an EMBL/GenBank/DDBJ whole genome shotgun (WGS) entry which is preliminary data.</text>
</comment>
<comment type="subunit">
    <text evidence="10 11">F-type ATPases have 2 components, CF(1) - the catalytic core - and CF(0) - the membrane proton channel. CF(1) has five subunits: alpha(3), beta(3), gamma(1), delta(1), epsilon(1). CF(0) has three main subunits: a, b and c.</text>
</comment>
<dbReference type="HAMAP" id="MF_00530">
    <property type="entry name" value="ATP_synth_epsil_bac"/>
    <property type="match status" value="1"/>
</dbReference>
<dbReference type="InterPro" id="IPR001469">
    <property type="entry name" value="ATP_synth_F1_dsu/esu"/>
</dbReference>
<evidence type="ECO:0000256" key="4">
    <source>
        <dbReference type="ARBA" id="ARBA00022448"/>
    </source>
</evidence>
<dbReference type="Gene3D" id="2.60.15.10">
    <property type="entry name" value="F0F1 ATP synthase delta/epsilon subunit, N-terminal"/>
    <property type="match status" value="1"/>
</dbReference>
<dbReference type="CDD" id="cd12152">
    <property type="entry name" value="F1-ATPase_delta"/>
    <property type="match status" value="1"/>
</dbReference>
<dbReference type="GO" id="GO:0005886">
    <property type="term" value="C:plasma membrane"/>
    <property type="evidence" value="ECO:0007669"/>
    <property type="project" value="UniProtKB-SubCell"/>
</dbReference>
<comment type="subcellular location">
    <subcellularLocation>
        <location evidence="10">Cell membrane</location>
        <topology evidence="10">Peripheral membrane protein</topology>
    </subcellularLocation>
    <subcellularLocation>
        <location evidence="2">Endomembrane system</location>
        <topology evidence="2">Peripheral membrane protein</topology>
    </subcellularLocation>
</comment>
<evidence type="ECO:0000256" key="7">
    <source>
        <dbReference type="ARBA" id="ARBA00023136"/>
    </source>
</evidence>
<dbReference type="InterPro" id="IPR036771">
    <property type="entry name" value="ATPsynth_dsu/esu_N"/>
</dbReference>
<keyword evidence="9 10" id="KW-0066">ATP synthesis</keyword>
<keyword evidence="12" id="KW-0175">Coiled coil</keyword>
<accession>A0AAW5R129</accession>
<dbReference type="Proteomes" id="UP001320898">
    <property type="component" value="Unassembled WGS sequence"/>
</dbReference>
<evidence type="ECO:0000256" key="11">
    <source>
        <dbReference type="RuleBase" id="RU003656"/>
    </source>
</evidence>
<evidence type="ECO:0000313" key="15">
    <source>
        <dbReference type="Proteomes" id="UP001320898"/>
    </source>
</evidence>
<evidence type="ECO:0000256" key="8">
    <source>
        <dbReference type="ARBA" id="ARBA00023196"/>
    </source>
</evidence>
<evidence type="ECO:0000256" key="2">
    <source>
        <dbReference type="ARBA" id="ARBA00004184"/>
    </source>
</evidence>
<evidence type="ECO:0000256" key="5">
    <source>
        <dbReference type="ARBA" id="ARBA00022781"/>
    </source>
</evidence>
<keyword evidence="7 10" id="KW-0472">Membrane</keyword>
<dbReference type="InterPro" id="IPR020546">
    <property type="entry name" value="ATP_synth_F1_dsu/esu_N"/>
</dbReference>
<evidence type="ECO:0000259" key="13">
    <source>
        <dbReference type="Pfam" id="PF02823"/>
    </source>
</evidence>
<dbReference type="RefSeq" id="WP_261615968.1">
    <property type="nucleotide sequence ID" value="NZ_JALIDZ010000004.1"/>
</dbReference>
<keyword evidence="6 10" id="KW-0406">Ion transport</keyword>
<name>A0AAW5R129_9HYPH</name>
<gene>
    <name evidence="10" type="primary">atpC</name>
    <name evidence="14" type="ORF">MUB46_11110</name>
</gene>
<dbReference type="GO" id="GO:0046933">
    <property type="term" value="F:proton-transporting ATP synthase activity, rotational mechanism"/>
    <property type="evidence" value="ECO:0007669"/>
    <property type="project" value="UniProtKB-UniRule"/>
</dbReference>
<dbReference type="NCBIfam" id="NF001851">
    <property type="entry name" value="PRK00571.2-4"/>
    <property type="match status" value="1"/>
</dbReference>
<feature type="domain" description="ATP synthase F1 complex delta/epsilon subunit N-terminal" evidence="13">
    <location>
        <begin position="6"/>
        <end position="84"/>
    </location>
</feature>
<keyword evidence="15" id="KW-1185">Reference proteome</keyword>
<keyword evidence="10" id="KW-1003">Cell membrane</keyword>
<evidence type="ECO:0000256" key="1">
    <source>
        <dbReference type="ARBA" id="ARBA00003543"/>
    </source>
</evidence>
<dbReference type="GO" id="GO:0005524">
    <property type="term" value="F:ATP binding"/>
    <property type="evidence" value="ECO:0007669"/>
    <property type="project" value="UniProtKB-UniRule"/>
</dbReference>
<dbReference type="EMBL" id="JALIDZ010000004">
    <property type="protein sequence ID" value="MCT8972406.1"/>
    <property type="molecule type" value="Genomic_DNA"/>
</dbReference>
<dbReference type="SUPFAM" id="SSF51344">
    <property type="entry name" value="Epsilon subunit of F1F0-ATP synthase N-terminal domain"/>
    <property type="match status" value="1"/>
</dbReference>
<dbReference type="GO" id="GO:0012505">
    <property type="term" value="C:endomembrane system"/>
    <property type="evidence" value="ECO:0007669"/>
    <property type="project" value="UniProtKB-SubCell"/>
</dbReference>
<comment type="similarity">
    <text evidence="3 10 11">Belongs to the ATPase epsilon chain family.</text>
</comment>
<evidence type="ECO:0000256" key="9">
    <source>
        <dbReference type="ARBA" id="ARBA00023310"/>
    </source>
</evidence>
<comment type="function">
    <text evidence="1 10">Produces ATP from ADP in the presence of a proton gradient across the membrane.</text>
</comment>
<sequence>MADTIRFELVSPERLLMSEDVAQVDVPGAEGDFGVLPQHVPAIATLRAGILAVRGTDNAKREVFVRGGFADVRPDMITVLAEQAIPVEEIDEAVLAQEIQNAEEDVADARDELAREKAQRHLDRLQEVIAALKAAGHG</sequence>
<dbReference type="AlphaFoldDB" id="A0AAW5R129"/>
<reference evidence="14 15" key="1">
    <citation type="submission" date="2022-04" db="EMBL/GenBank/DDBJ databases">
        <authorList>
            <person name="Ye Y.-Q."/>
            <person name="Du Z.-J."/>
        </authorList>
    </citation>
    <scope>NUCLEOTIDE SEQUENCE [LARGE SCALE GENOMIC DNA]</scope>
    <source>
        <strain evidence="14 15">A6E488</strain>
    </source>
</reference>
<keyword evidence="4 10" id="KW-0813">Transport</keyword>
<evidence type="ECO:0000256" key="12">
    <source>
        <dbReference type="SAM" id="Coils"/>
    </source>
</evidence>
<feature type="coiled-coil region" evidence="12">
    <location>
        <begin position="92"/>
        <end position="135"/>
    </location>
</feature>
<evidence type="ECO:0000313" key="14">
    <source>
        <dbReference type="EMBL" id="MCT8972406.1"/>
    </source>
</evidence>